<dbReference type="CDD" id="cd05233">
    <property type="entry name" value="SDR_c"/>
    <property type="match status" value="1"/>
</dbReference>
<dbReference type="PRINTS" id="PR00080">
    <property type="entry name" value="SDRFAMILY"/>
</dbReference>
<dbReference type="InterPro" id="IPR036291">
    <property type="entry name" value="NAD(P)-bd_dom_sf"/>
</dbReference>
<dbReference type="PANTHER" id="PTHR43943">
    <property type="entry name" value="DEHYDROGENASE/REDUCTASE (SDR FAMILY) MEMBER 4"/>
    <property type="match status" value="1"/>
</dbReference>
<protein>
    <submittedName>
        <fullName evidence="3">SDR family NAD(P)-dependent oxidoreductase</fullName>
        <ecNumber evidence="3">1.1.1.-</ecNumber>
    </submittedName>
</protein>
<dbReference type="SUPFAM" id="SSF51735">
    <property type="entry name" value="NAD(P)-binding Rossmann-fold domains"/>
    <property type="match status" value="1"/>
</dbReference>
<dbReference type="GO" id="GO:0016491">
    <property type="term" value="F:oxidoreductase activity"/>
    <property type="evidence" value="ECO:0007669"/>
    <property type="project" value="UniProtKB-KW"/>
</dbReference>
<evidence type="ECO:0000256" key="2">
    <source>
        <dbReference type="ARBA" id="ARBA00023002"/>
    </source>
</evidence>
<comment type="similarity">
    <text evidence="1">Belongs to the short-chain dehydrogenases/reductases (SDR) family.</text>
</comment>
<evidence type="ECO:0000313" key="3">
    <source>
        <dbReference type="EMBL" id="MFC0410021.1"/>
    </source>
</evidence>
<dbReference type="EMBL" id="JBHLUN010000012">
    <property type="protein sequence ID" value="MFC0410021.1"/>
    <property type="molecule type" value="Genomic_DNA"/>
</dbReference>
<reference evidence="3 4" key="1">
    <citation type="submission" date="2024-09" db="EMBL/GenBank/DDBJ databases">
        <authorList>
            <person name="Sun Q."/>
            <person name="Mori K."/>
        </authorList>
    </citation>
    <scope>NUCLEOTIDE SEQUENCE [LARGE SCALE GENOMIC DNA]</scope>
    <source>
        <strain evidence="3 4">TBRC 5777</strain>
    </source>
</reference>
<dbReference type="Pfam" id="PF13561">
    <property type="entry name" value="adh_short_C2"/>
    <property type="match status" value="1"/>
</dbReference>
<evidence type="ECO:0000313" key="4">
    <source>
        <dbReference type="Proteomes" id="UP001589865"/>
    </source>
</evidence>
<dbReference type="PANTHER" id="PTHR43943:SF17">
    <property type="entry name" value="3-PHENYLPROPIONATE-DIHYDRODIOL_CINNAMIC ACID-DIHYDRODIOL DEHYDROGENASE"/>
    <property type="match status" value="1"/>
</dbReference>
<comment type="caution">
    <text evidence="3">The sequence shown here is derived from an EMBL/GenBank/DDBJ whole genome shotgun (WGS) entry which is preliminary data.</text>
</comment>
<keyword evidence="4" id="KW-1185">Reference proteome</keyword>
<accession>A0ABV6JWC7</accession>
<gene>
    <name evidence="3" type="ORF">ACFFGY_17340</name>
</gene>
<dbReference type="EC" id="1.1.1.-" evidence="3"/>
<sequence length="258" mass="26848">MELGLRGKRALVTGGTRGIGRAIGTALLREGAALAVCGRSAEGLRDAEAALRTASDGAQVFGTVADVAVPEDAARFVAEAASALGGVDLVVCNVGGTAGGWFEEAGAEDWTRTFGLNLFHSVNTIRAAVPEMRRQGGGSVVLISSISGWKPGSKAQYATAKAAEIQLAASLAPELARDNIRVNTVSPGSIMFEGGGWARRMQAEPERMTAFLRDEFPAGRMGTVEEIADVVCFVLSERARWINGAHIPVDGAQGRPGL</sequence>
<keyword evidence="2 3" id="KW-0560">Oxidoreductase</keyword>
<name>A0ABV6JWC7_9PROT</name>
<evidence type="ECO:0000256" key="1">
    <source>
        <dbReference type="ARBA" id="ARBA00006484"/>
    </source>
</evidence>
<dbReference type="RefSeq" id="WP_377045767.1">
    <property type="nucleotide sequence ID" value="NZ_JBHLUN010000012.1"/>
</dbReference>
<dbReference type="Proteomes" id="UP001589865">
    <property type="component" value="Unassembled WGS sequence"/>
</dbReference>
<dbReference type="InterPro" id="IPR002347">
    <property type="entry name" value="SDR_fam"/>
</dbReference>
<organism evidence="3 4">
    <name type="scientific">Roseomonas elaeocarpi</name>
    <dbReference type="NCBI Taxonomy" id="907779"/>
    <lineage>
        <taxon>Bacteria</taxon>
        <taxon>Pseudomonadati</taxon>
        <taxon>Pseudomonadota</taxon>
        <taxon>Alphaproteobacteria</taxon>
        <taxon>Acetobacterales</taxon>
        <taxon>Roseomonadaceae</taxon>
        <taxon>Roseomonas</taxon>
    </lineage>
</organism>
<proteinExistence type="inferred from homology"/>
<dbReference type="Gene3D" id="3.40.50.720">
    <property type="entry name" value="NAD(P)-binding Rossmann-like Domain"/>
    <property type="match status" value="1"/>
</dbReference>
<dbReference type="PRINTS" id="PR00081">
    <property type="entry name" value="GDHRDH"/>
</dbReference>